<organism evidence="1 2">
    <name type="scientific">Cichorium intybus</name>
    <name type="common">Chicory</name>
    <dbReference type="NCBI Taxonomy" id="13427"/>
    <lineage>
        <taxon>Eukaryota</taxon>
        <taxon>Viridiplantae</taxon>
        <taxon>Streptophyta</taxon>
        <taxon>Embryophyta</taxon>
        <taxon>Tracheophyta</taxon>
        <taxon>Spermatophyta</taxon>
        <taxon>Magnoliopsida</taxon>
        <taxon>eudicotyledons</taxon>
        <taxon>Gunneridae</taxon>
        <taxon>Pentapetalae</taxon>
        <taxon>asterids</taxon>
        <taxon>campanulids</taxon>
        <taxon>Asterales</taxon>
        <taxon>Asteraceae</taxon>
        <taxon>Cichorioideae</taxon>
        <taxon>Cichorieae</taxon>
        <taxon>Cichoriinae</taxon>
        <taxon>Cichorium</taxon>
    </lineage>
</organism>
<name>A0ACB8YZD1_CICIN</name>
<reference evidence="2" key="1">
    <citation type="journal article" date="2022" name="Mol. Ecol. Resour.">
        <title>The genomes of chicory, endive, great burdock and yacon provide insights into Asteraceae palaeo-polyploidization history and plant inulin production.</title>
        <authorList>
            <person name="Fan W."/>
            <person name="Wang S."/>
            <person name="Wang H."/>
            <person name="Wang A."/>
            <person name="Jiang F."/>
            <person name="Liu H."/>
            <person name="Zhao H."/>
            <person name="Xu D."/>
            <person name="Zhang Y."/>
        </authorList>
    </citation>
    <scope>NUCLEOTIDE SEQUENCE [LARGE SCALE GENOMIC DNA]</scope>
    <source>
        <strain evidence="2">cv. Punajuju</strain>
    </source>
</reference>
<protein>
    <submittedName>
        <fullName evidence="1">Uncharacterized protein</fullName>
    </submittedName>
</protein>
<evidence type="ECO:0000313" key="1">
    <source>
        <dbReference type="EMBL" id="KAI3690461.1"/>
    </source>
</evidence>
<reference evidence="1 2" key="2">
    <citation type="journal article" date="2022" name="Mol. Ecol. Resour.">
        <title>The genomes of chicory, endive, great burdock and yacon provide insights into Asteraceae paleo-polyploidization history and plant inulin production.</title>
        <authorList>
            <person name="Fan W."/>
            <person name="Wang S."/>
            <person name="Wang H."/>
            <person name="Wang A."/>
            <person name="Jiang F."/>
            <person name="Liu H."/>
            <person name="Zhao H."/>
            <person name="Xu D."/>
            <person name="Zhang Y."/>
        </authorList>
    </citation>
    <scope>NUCLEOTIDE SEQUENCE [LARGE SCALE GENOMIC DNA]</scope>
    <source>
        <strain evidence="2">cv. Punajuju</strain>
        <tissue evidence="1">Leaves</tissue>
    </source>
</reference>
<dbReference type="Proteomes" id="UP001055811">
    <property type="component" value="Linkage Group LG09"/>
</dbReference>
<proteinExistence type="predicted"/>
<comment type="caution">
    <text evidence="1">The sequence shown here is derived from an EMBL/GenBank/DDBJ whole genome shotgun (WGS) entry which is preliminary data.</text>
</comment>
<evidence type="ECO:0000313" key="2">
    <source>
        <dbReference type="Proteomes" id="UP001055811"/>
    </source>
</evidence>
<accession>A0ACB8YZD1</accession>
<keyword evidence="2" id="KW-1185">Reference proteome</keyword>
<dbReference type="EMBL" id="CM042017">
    <property type="protein sequence ID" value="KAI3690461.1"/>
    <property type="molecule type" value="Genomic_DNA"/>
</dbReference>
<gene>
    <name evidence="1" type="ORF">L2E82_48487</name>
</gene>
<sequence>MGVLPKTRPFQHRVKPCCRKFRSRVRNSNRSCFLSILGGNYRQRDSHKDAAGLGAFAVVLIERFSDLLKILLRRAKLAGAEVSAKNNDGENQAEKRDLAVTDNPLELTRPASLEDPI</sequence>